<reference evidence="1" key="1">
    <citation type="submission" date="2018-12" db="EMBL/GenBank/DDBJ databases">
        <title>Novel natural products biosynthetic potential of the class Ktedonobacteria.</title>
        <authorList>
            <person name="Zheng Y."/>
            <person name="Saitou A."/>
            <person name="Wang C.M."/>
            <person name="Toyoda A."/>
            <person name="Minakuchi Y."/>
            <person name="Sekiguchi Y."/>
            <person name="Ueda K."/>
            <person name="Takano H."/>
            <person name="Sakai Y."/>
            <person name="Yokota A."/>
            <person name="Yabe S."/>
        </authorList>
    </citation>
    <scope>NUCLEOTIDE SEQUENCE</scope>
    <source>
        <strain evidence="1">COM3</strain>
    </source>
</reference>
<protein>
    <submittedName>
        <fullName evidence="1">Uncharacterized protein</fullName>
    </submittedName>
</protein>
<name>A0A455SD45_9CHLR</name>
<accession>A0A455SD45</accession>
<gene>
    <name evidence="1" type="ORF">KTC_11280</name>
</gene>
<organism evidence="1">
    <name type="scientific">Thermosporothrix sp. COM3</name>
    <dbReference type="NCBI Taxonomy" id="2490863"/>
    <lineage>
        <taxon>Bacteria</taxon>
        <taxon>Bacillati</taxon>
        <taxon>Chloroflexota</taxon>
        <taxon>Ktedonobacteria</taxon>
        <taxon>Ktedonobacterales</taxon>
        <taxon>Thermosporotrichaceae</taxon>
        <taxon>Thermosporothrix</taxon>
    </lineage>
</organism>
<evidence type="ECO:0000313" key="1">
    <source>
        <dbReference type="EMBL" id="BBH86377.1"/>
    </source>
</evidence>
<proteinExistence type="predicted"/>
<dbReference type="EMBL" id="AP019376">
    <property type="protein sequence ID" value="BBH86377.1"/>
    <property type="molecule type" value="Genomic_DNA"/>
</dbReference>
<dbReference type="AlphaFoldDB" id="A0A455SD45"/>
<sequence length="84" mass="9285">MLPTRATLSAIEGKYGFLPALEKIQLLRTRHKFVLLWELAERAFDRYVSLYDLCLSEAELAPGAFLVLLGSGAIQRAVSGALSF</sequence>